<evidence type="ECO:0000256" key="4">
    <source>
        <dbReference type="ARBA" id="ARBA00022741"/>
    </source>
</evidence>
<dbReference type="SUPFAM" id="SSF52540">
    <property type="entry name" value="P-loop containing nucleoside triphosphate hydrolases"/>
    <property type="match status" value="1"/>
</dbReference>
<dbReference type="Pfam" id="PF00005">
    <property type="entry name" value="ABC_tran"/>
    <property type="match status" value="1"/>
</dbReference>
<evidence type="ECO:0000256" key="8">
    <source>
        <dbReference type="SAM" id="Phobius"/>
    </source>
</evidence>
<dbReference type="PROSITE" id="PS50929">
    <property type="entry name" value="ABC_TM1F"/>
    <property type="match status" value="1"/>
</dbReference>
<dbReference type="RefSeq" id="WP_162368362.1">
    <property type="nucleotide sequence ID" value="NZ_WUBS01000020.1"/>
</dbReference>
<dbReference type="PROSITE" id="PS00211">
    <property type="entry name" value="ABC_TRANSPORTER_1"/>
    <property type="match status" value="1"/>
</dbReference>
<keyword evidence="2" id="KW-0813">Transport</keyword>
<dbReference type="CDD" id="cd03223">
    <property type="entry name" value="ABCD_peroxisomal_ALDP"/>
    <property type="match status" value="1"/>
</dbReference>
<name>A0A845SS20_9GAMM</name>
<protein>
    <submittedName>
        <fullName evidence="11">ATP-binding cassette domain-containing protein</fullName>
    </submittedName>
</protein>
<feature type="transmembrane region" description="Helical" evidence="8">
    <location>
        <begin position="309"/>
        <end position="329"/>
    </location>
</feature>
<reference evidence="11 12" key="2">
    <citation type="submission" date="2020-02" db="EMBL/GenBank/DDBJ databases">
        <title>The new genus of Enterobacteriales.</title>
        <authorList>
            <person name="Kim I.S."/>
        </authorList>
    </citation>
    <scope>NUCLEOTIDE SEQUENCE [LARGE SCALE GENOMIC DNA]</scope>
    <source>
        <strain evidence="11 12">SAP-6</strain>
    </source>
</reference>
<evidence type="ECO:0000256" key="7">
    <source>
        <dbReference type="ARBA" id="ARBA00023136"/>
    </source>
</evidence>
<sequence length="571" mass="63869">MKAQSINKALPSDGNRPGVWQLIRPFWVSSEKWLALLLIAIILTINFTTTFAFVALNKLHGRLTDALVALDWPLISGTMVKSLGIGTITVLLPMVSVLAINYLTLRWRTWMTVRYVERWTQGSAYYQLERDNLISNGDQRIAEDINLFTDISINLSTNIINVVVNVVTFTIMLWGLSGALSIPLGGRALSIPGYMVIAVYVYSFSHLALAHWLGKVLIGVNMNKQTVEADFRFLGMQVRENAEQIAFFGGGGREGRRLLSRFVRVRDNTLLMMRKTFKLNFFQSMFSQVFSPLPTLLALPLLLSGKITMGGLTQITMAYGMLLSTLAFFPQAYQSFTNWIALANRLRDMLWALNKARDQPAGIRLESRGSALCCEGLTLRRPDGAALAHLPRWRVLAGERWVVRGRSGSGKSTLLRACAGLWPFGEGAITRPQTARILFLPQKSYIPVGTLKSALAYPDEPDAFTDLQCRQALADCCLAERTDSLTQSDRWQQVLSGGEQQRLAMARVLLHRPDFIFLDEATSALDPETERRLYQALLDRLPGSTIISVAHRKELEHFHQHILTLTPGQGS</sequence>
<dbReference type="GO" id="GO:0005524">
    <property type="term" value="F:ATP binding"/>
    <property type="evidence" value="ECO:0007669"/>
    <property type="project" value="UniProtKB-KW"/>
</dbReference>
<dbReference type="AlphaFoldDB" id="A0A845SS20"/>
<dbReference type="Gene3D" id="1.20.1560.10">
    <property type="entry name" value="ABC transporter type 1, transmembrane domain"/>
    <property type="match status" value="1"/>
</dbReference>
<feature type="domain" description="ABC transporter" evidence="9">
    <location>
        <begin position="344"/>
        <end position="571"/>
    </location>
</feature>
<dbReference type="Pfam" id="PF06472">
    <property type="entry name" value="ABC_membrane_2"/>
    <property type="match status" value="1"/>
</dbReference>
<feature type="transmembrane region" description="Helical" evidence="8">
    <location>
        <begin position="162"/>
        <end position="182"/>
    </location>
</feature>
<evidence type="ECO:0000259" key="10">
    <source>
        <dbReference type="PROSITE" id="PS50929"/>
    </source>
</evidence>
<keyword evidence="6 8" id="KW-1133">Transmembrane helix</keyword>
<evidence type="ECO:0000313" key="11">
    <source>
        <dbReference type="EMBL" id="NDL65656.1"/>
    </source>
</evidence>
<dbReference type="SMART" id="SM00382">
    <property type="entry name" value="AAA"/>
    <property type="match status" value="1"/>
</dbReference>
<dbReference type="InterPro" id="IPR050835">
    <property type="entry name" value="ABC_transporter_sub-D"/>
</dbReference>
<organism evidence="11 12">
    <name type="scientific">Acerihabitans arboris</name>
    <dbReference type="NCBI Taxonomy" id="2691583"/>
    <lineage>
        <taxon>Bacteria</taxon>
        <taxon>Pseudomonadati</taxon>
        <taxon>Pseudomonadota</taxon>
        <taxon>Gammaproteobacteria</taxon>
        <taxon>Enterobacterales</taxon>
        <taxon>Pectobacteriaceae</taxon>
        <taxon>Acerihabitans</taxon>
    </lineage>
</organism>
<dbReference type="InterPro" id="IPR011527">
    <property type="entry name" value="ABC1_TM_dom"/>
</dbReference>
<feature type="transmembrane region" description="Helical" evidence="8">
    <location>
        <begin position="281"/>
        <end position="303"/>
    </location>
</feature>
<dbReference type="PANTHER" id="PTHR11384">
    <property type="entry name" value="ATP-BINDING CASSETTE, SUB-FAMILY D MEMBER"/>
    <property type="match status" value="1"/>
</dbReference>
<evidence type="ECO:0000256" key="1">
    <source>
        <dbReference type="ARBA" id="ARBA00004651"/>
    </source>
</evidence>
<evidence type="ECO:0000256" key="5">
    <source>
        <dbReference type="ARBA" id="ARBA00022840"/>
    </source>
</evidence>
<dbReference type="GO" id="GO:0005886">
    <property type="term" value="C:plasma membrane"/>
    <property type="evidence" value="ECO:0007669"/>
    <property type="project" value="UniProtKB-SubCell"/>
</dbReference>
<keyword evidence="3 8" id="KW-0812">Transmembrane</keyword>
<evidence type="ECO:0000256" key="2">
    <source>
        <dbReference type="ARBA" id="ARBA00022448"/>
    </source>
</evidence>
<dbReference type="InterPro" id="IPR003439">
    <property type="entry name" value="ABC_transporter-like_ATP-bd"/>
</dbReference>
<evidence type="ECO:0000259" key="9">
    <source>
        <dbReference type="PROSITE" id="PS50893"/>
    </source>
</evidence>
<dbReference type="Proteomes" id="UP000461443">
    <property type="component" value="Unassembled WGS sequence"/>
</dbReference>
<reference evidence="11 12" key="1">
    <citation type="submission" date="2019-12" db="EMBL/GenBank/DDBJ databases">
        <authorList>
            <person name="Lee S.D."/>
        </authorList>
    </citation>
    <scope>NUCLEOTIDE SEQUENCE [LARGE SCALE GENOMIC DNA]</scope>
    <source>
        <strain evidence="11 12">SAP-6</strain>
    </source>
</reference>
<keyword evidence="12" id="KW-1185">Reference proteome</keyword>
<feature type="transmembrane region" description="Helical" evidence="8">
    <location>
        <begin position="83"/>
        <end position="105"/>
    </location>
</feature>
<proteinExistence type="predicted"/>
<dbReference type="InterPro" id="IPR003593">
    <property type="entry name" value="AAA+_ATPase"/>
</dbReference>
<dbReference type="SUPFAM" id="SSF90123">
    <property type="entry name" value="ABC transporter transmembrane region"/>
    <property type="match status" value="1"/>
</dbReference>
<dbReference type="GO" id="GO:0016887">
    <property type="term" value="F:ATP hydrolysis activity"/>
    <property type="evidence" value="ECO:0007669"/>
    <property type="project" value="InterPro"/>
</dbReference>
<dbReference type="PANTHER" id="PTHR11384:SF59">
    <property type="entry name" value="LYSOSOMAL COBALAMIN TRANSPORTER ABCD4"/>
    <property type="match status" value="1"/>
</dbReference>
<feature type="domain" description="ABC transmembrane type-1" evidence="10">
    <location>
        <begin position="83"/>
        <end position="338"/>
    </location>
</feature>
<feature type="transmembrane region" description="Helical" evidence="8">
    <location>
        <begin position="33"/>
        <end position="56"/>
    </location>
</feature>
<comment type="caution">
    <text evidence="11">The sequence shown here is derived from an EMBL/GenBank/DDBJ whole genome shotgun (WGS) entry which is preliminary data.</text>
</comment>
<evidence type="ECO:0000256" key="3">
    <source>
        <dbReference type="ARBA" id="ARBA00022692"/>
    </source>
</evidence>
<evidence type="ECO:0000256" key="6">
    <source>
        <dbReference type="ARBA" id="ARBA00022989"/>
    </source>
</evidence>
<dbReference type="PROSITE" id="PS50893">
    <property type="entry name" value="ABC_TRANSPORTER_2"/>
    <property type="match status" value="1"/>
</dbReference>
<dbReference type="Gene3D" id="3.40.50.300">
    <property type="entry name" value="P-loop containing nucleotide triphosphate hydrolases"/>
    <property type="match status" value="1"/>
</dbReference>
<dbReference type="EMBL" id="WUBS01000020">
    <property type="protein sequence ID" value="NDL65656.1"/>
    <property type="molecule type" value="Genomic_DNA"/>
</dbReference>
<dbReference type="InterPro" id="IPR036640">
    <property type="entry name" value="ABC1_TM_sf"/>
</dbReference>
<accession>A0A845SS20</accession>
<keyword evidence="5 11" id="KW-0067">ATP-binding</keyword>
<keyword evidence="7 8" id="KW-0472">Membrane</keyword>
<evidence type="ECO:0000313" key="12">
    <source>
        <dbReference type="Proteomes" id="UP000461443"/>
    </source>
</evidence>
<feature type="transmembrane region" description="Helical" evidence="8">
    <location>
        <begin position="194"/>
        <end position="214"/>
    </location>
</feature>
<dbReference type="InterPro" id="IPR017871">
    <property type="entry name" value="ABC_transporter-like_CS"/>
</dbReference>
<gene>
    <name evidence="11" type="ORF">GRH90_23250</name>
</gene>
<keyword evidence="4" id="KW-0547">Nucleotide-binding</keyword>
<dbReference type="InterPro" id="IPR027417">
    <property type="entry name" value="P-loop_NTPase"/>
</dbReference>
<dbReference type="GO" id="GO:0140359">
    <property type="term" value="F:ABC-type transporter activity"/>
    <property type="evidence" value="ECO:0007669"/>
    <property type="project" value="InterPro"/>
</dbReference>
<comment type="subcellular location">
    <subcellularLocation>
        <location evidence="1">Cell membrane</location>
        <topology evidence="1">Multi-pass membrane protein</topology>
    </subcellularLocation>
</comment>